<evidence type="ECO:0000313" key="2">
    <source>
        <dbReference type="Proteomes" id="UP001057402"/>
    </source>
</evidence>
<evidence type="ECO:0000313" key="1">
    <source>
        <dbReference type="EMBL" id="KAI4369413.1"/>
    </source>
</evidence>
<keyword evidence="2" id="KW-1185">Reference proteome</keyword>
<name>A0ACB9QT45_9MYRT</name>
<sequence length="2469" mass="282543">MGEILGRLVLPLLLLSAALQNWSLISLVYLSTFLVLQFDAQRTVSSRHYLVSLLVCIFSFLALLSFSAFYITWKAEGEEWFVKNAQWANLVGFLRSQSPTGTSIMYYLATQVAIFFVALAKISRIPFARDASKVSISGIFHASLDQLGSLLGLLCWLLLPCVQLVVGISHPSWASFPFFLCSCAGLVDWSLTSSFLGLFRWWRFLFRYAGFNIFLLYIYQLPIEWPESLVSIIQFVGLFKASSKSVWSEFCSGISLLLFYVLLSWIRCDLQEMDIIMSTSESSLTERLLPPKHHYLNCESRSESSQMDILSWRAIFQSFSINFFTYGFPVMLLALSIWSFIFASLCSFALLAYVGYILYAFPSMFRLHRLNGLLLVFILSWTAGTYIFNVAFSVLNTKWNQDMGIWETIGLWHYHIPGLYLLAQFGIGVFVAVGNLVNSFVFMSLSERDHADENEDLEDKEDIKVLVVATIMWVLRKTSRAITLTLIFFIAMRPGFINAVYMIYFLVYLLSYNISKKIGKTLILLCEVHFMLLYILQLDMISHFLNQEDSLSGEILRQLGLNIYDNWDFLRISMLGCFCAINHHGTEMLLCFSAVIQQTPFPPIGFDVLKAGLIKSVIFLVCTSRSSQWNQGCSHEQWVTTYLRAIGQKFLSIYHSFGTFVAFFTILVAIYLVTPNYISFGYLFFLLLWIAGRQLSESNMRVLWFPLKLYSIAVFIFIYSLSLFSEFQVYLSGYFNLRTVFGYDPEYSAVGNARQPLAVLIVIQLFSYERRKSKKIACANYSEAGSEIVSFWKRLLIWHGEKILYSAVLYASLYPISAFGSLYLLLLVICSTLPKSSQIPSKLFLVYSGCLAMIEYLYQMWGDRAQMFPGQKNSYWSLFLGLQLYSSGFWGIESGFRGKVLVIVACTLEYNIFRWSEKLQHEKDGVGICEEVCTLFGSAEDIINEFPEIIEDIYPPSGTIPLLSKGRKATSDSVPPLGSGSSKLHPSPLPSEVRVTHGQARKTGEYLYTYFWESSKGSNKWNRRRILYFRRERLQKQKMMLKLYLKLWIENMFSLFGLEINMVALLLASFALLNSVSLLYVTLLAACVLLDRRIIQKMWPAFVFLFASIVGLEYFALWSNMISEKQRAVGKAKMPCHDCWRASGKYFEFCTKCWLGIIVDDSRMLISYYVVFMFSCFKLRADRLSGLSGMQMYHTVISRCKKAFLLSDLSFETKELWTLFDYLRHYSYCHLLDLVLGLILITGTLEYDVLHLGYLGFALIFFRKRLEILKKKNRIFKHLRIYNFCIIVISLAYQSPLVGDFIERKWVAVDYISEVVGLYKYDYGFRITSRSALVEIVIFMVVSLQSCIFSSQEFEYVSKYLEAEQIRGIVRQQEKRAAWKTAQLQHIRRSGELKRQRNSQVEKMKSEMLNLQTQLHGSTPEKFTGNSSQSQTPGFSAQVDGFNRVHAPVANGDMQEDPGKLKSNVQFPLETVESTSGRGGVDSLIVDYPLENLEGLHKDATISNTSLESGNNVKVQTKENPLISAVHLIGDGVSQVQSLGNLAVTNLVTFLNIEHEGSDITDCTSEDEVYYEIESHSQSTEQMDRAAFNRSGEVTASEPLYSQIMIIMQYTWSQMTSNNDYVCYCCFLLMFLWNFSLLSMVYLAALFLYALCINTGPGRMFWVIVLIYSEMCILLQYLYQIIIRHSLLSIPGGFLEKLGFPSHKIVSFFVVGNLPLFMVYIFTLLQTSIVARNGDWRSVTRLSVHRRVNSSQKESPSSFSCTDQIERLLSPVVNAVKQCIKGIHRYWTSLTEGAETPPFFVQVSLEVNHWPEDGIQPDRIESRMNRLLRVLHVRRCKSKDEFHMASRVRIQSIERSIEDPNIAIAVFEVLYASSPTESSAASWYASLTPAADVSQEILKAKTANILNEVGFPYPIISVIGGGKREIDLYAYVFGADLVVFFLVAIFYQSVIKNKSEILEVYQLEDQFPKEFVFILMVIFFLIVLDRVIYLCAFTITKVIFYLFSLSLFTYMVTKYAWYTAPPSKHAGRFALRAIYLTKSTSLALQAVQIRYGIPSESTLYRQFLKKGVTNLNFWGFRLYRSLPFLHELRCVLDWSCTATSLTMYDWLKLEDIHASLFLVKCDAELNRANHVHGKKQSKVTKFCSGICLFLVLVCVIWAPMLMYSSGNPTNIANPIKDASVWVNIETESGKLTLFETTLCEKIPWEDIDPFYDLDPFDFLSAYNVQDIQLICCQADASRLWLVPPVVQARFTESLHLSMKITFTWQLTRARPKGKEVVKYELDVESYNLPNSAAVMKVLTGRANNFTIYDVYPRFFRVTGSGDVRPVEQAVDSVSGDLVLNRGNPEWWSFHDIDIPNVKGCRSLSGPTAVVVSEETPQGILGETLSKFSIWGLYLTFVLAVGRFIRLQCADLRMRIPYENLPSCDRLLAICENIYTARAEGVLEVEEVLYWTLVKIYRTSHMLLEYTKKE</sequence>
<gene>
    <name evidence="1" type="ORF">MLD38_017853</name>
</gene>
<reference evidence="2" key="1">
    <citation type="journal article" date="2023" name="Front. Plant Sci.">
        <title>Chromosomal-level genome assembly of Melastoma candidum provides insights into trichome evolution.</title>
        <authorList>
            <person name="Zhong Y."/>
            <person name="Wu W."/>
            <person name="Sun C."/>
            <person name="Zou P."/>
            <person name="Liu Y."/>
            <person name="Dai S."/>
            <person name="Zhou R."/>
        </authorList>
    </citation>
    <scope>NUCLEOTIDE SEQUENCE [LARGE SCALE GENOMIC DNA]</scope>
</reference>
<dbReference type="EMBL" id="CM042884">
    <property type="protein sequence ID" value="KAI4369413.1"/>
    <property type="molecule type" value="Genomic_DNA"/>
</dbReference>
<organism evidence="1 2">
    <name type="scientific">Melastoma candidum</name>
    <dbReference type="NCBI Taxonomy" id="119954"/>
    <lineage>
        <taxon>Eukaryota</taxon>
        <taxon>Viridiplantae</taxon>
        <taxon>Streptophyta</taxon>
        <taxon>Embryophyta</taxon>
        <taxon>Tracheophyta</taxon>
        <taxon>Spermatophyta</taxon>
        <taxon>Magnoliopsida</taxon>
        <taxon>eudicotyledons</taxon>
        <taxon>Gunneridae</taxon>
        <taxon>Pentapetalae</taxon>
        <taxon>rosids</taxon>
        <taxon>malvids</taxon>
        <taxon>Myrtales</taxon>
        <taxon>Melastomataceae</taxon>
        <taxon>Melastomatoideae</taxon>
        <taxon>Melastomateae</taxon>
        <taxon>Melastoma</taxon>
    </lineage>
</organism>
<accession>A0ACB9QT45</accession>
<proteinExistence type="predicted"/>
<comment type="caution">
    <text evidence="1">The sequence shown here is derived from an EMBL/GenBank/DDBJ whole genome shotgun (WGS) entry which is preliminary data.</text>
</comment>
<dbReference type="Proteomes" id="UP001057402">
    <property type="component" value="Chromosome 5"/>
</dbReference>
<protein>
    <submittedName>
        <fullName evidence="1">Uncharacterized protein</fullName>
    </submittedName>
</protein>